<evidence type="ECO:0000256" key="1">
    <source>
        <dbReference type="ARBA" id="ARBA00005820"/>
    </source>
</evidence>
<dbReference type="SUPFAM" id="SSF46894">
    <property type="entry name" value="C-terminal effector domain of the bipartite response regulators"/>
    <property type="match status" value="1"/>
</dbReference>
<dbReference type="InterPro" id="IPR058852">
    <property type="entry name" value="HTH_77"/>
</dbReference>
<dbReference type="InterPro" id="IPR027417">
    <property type="entry name" value="P-loop_NTPase"/>
</dbReference>
<dbReference type="InterPro" id="IPR005158">
    <property type="entry name" value="BTAD"/>
</dbReference>
<dbReference type="SUPFAM" id="SSF52540">
    <property type="entry name" value="P-loop containing nucleoside triphosphate hydrolases"/>
    <property type="match status" value="1"/>
</dbReference>
<dbReference type="GO" id="GO:0003677">
    <property type="term" value="F:DNA binding"/>
    <property type="evidence" value="ECO:0007669"/>
    <property type="project" value="UniProtKB-UniRule"/>
</dbReference>
<sequence>MRISLLGPLTVRSAEGAVVNVGGPRPRSLLALLALNAGRVVGTDQLIDGLYGEEPPEQAGNALQSQVSRLRRGLRAAGVAVPIEMRPAGYLLAADPEQVDVHRFARLVREGRRSLEEGEHTHAAALLREAVGLWQGPALADVADAPFAAGQAARLAEQRIAAVEDLAEAELALGRHAAVIEELREAAAGHPLRERLAGLLMRALAGSGGQAEALAVFEETRRMLAEELGADASAELGAIHLAVLRGEERRPVPEPRRGRPGAGIGLPAPVSSFVGRTEELTEAGELLAAGRLVTLVGPGGVGKTRLAVEVARRTAERVGAEGRFIDLTAVASDATGAAVAEAVTGALGLHDTVPLAGGGQPRPDPLDRLLAALAEREALLVLDNCEHVVAEAAELVQRLLAACPRVRVLATSREALGITGELLWPLAPLASPRQPVAPEEALGFPAVRLFAERAAAVRPGFVLGQAEAGPVQRICATLDGLPLALELAAARLRSMPLDEVESRLDDRFRLLARGERTAAPRHRTLRAVVEWSWELLDEQEQALARRLTVFTGGAPLAAVEAVCAGEDVAEPADVAVGLVDKSLVEVDTDGRYRMLETVREFCAERLAASGEEARLRVAHAQWFLHLAIEADPQLRQAGQLQWLRRLDAEHPNLLAALRHSISAAPELALRLTAVLSGYWFLRGLRGEAAPLAAELLRRVGRRIPAGRSDEYVLCVLNAIAGGPDGSERRDWWERAEAKMETRTAPPRYPYLSLLWAVAAGPTDADRERPEVYVGTDPWSQALLRMGKGYWALYAGDSGDAVEEEFAAALRGFRDLGDRLGAAETLDALATLASRRGQHARSLELWAEGVAAAEELGAVASAVTMRCNRGGELLRTGDLEAARAEFAWAESVTRGDGLRAELGSARCGLAEVARLEGDPVTARRLYEQVLSEVVAECATGEPSRVRALVGLGRLAATEGGLERALARHREALDLALHRSDHSEAAGAVEGLAEAALLAGDGERAALLLGLGEALRAGAPPGLPDGARTAAGARDLIGAQRFERALGRGASMTVEAALTELGARR</sequence>
<dbReference type="Gene3D" id="3.40.50.300">
    <property type="entry name" value="P-loop containing nucleotide triphosphate hydrolases"/>
    <property type="match status" value="1"/>
</dbReference>
<dbReference type="InterPro" id="IPR001867">
    <property type="entry name" value="OmpR/PhoB-type_DNA-bd"/>
</dbReference>
<feature type="DNA-binding region" description="OmpR/PhoB-type" evidence="4">
    <location>
        <begin position="1"/>
        <end position="94"/>
    </location>
</feature>
<dbReference type="Pfam" id="PF03704">
    <property type="entry name" value="BTAD"/>
    <property type="match status" value="1"/>
</dbReference>
<dbReference type="Gene3D" id="1.25.40.10">
    <property type="entry name" value="Tetratricopeptide repeat domain"/>
    <property type="match status" value="2"/>
</dbReference>
<dbReference type="InterPro" id="IPR011990">
    <property type="entry name" value="TPR-like_helical_dom_sf"/>
</dbReference>
<dbReference type="InterPro" id="IPR016032">
    <property type="entry name" value="Sig_transdc_resp-reg_C-effctor"/>
</dbReference>
<dbReference type="Pfam" id="PF25872">
    <property type="entry name" value="HTH_77"/>
    <property type="match status" value="1"/>
</dbReference>
<dbReference type="Gene3D" id="1.10.10.10">
    <property type="entry name" value="Winged helix-like DNA-binding domain superfamily/Winged helix DNA-binding domain"/>
    <property type="match status" value="1"/>
</dbReference>
<dbReference type="EMBL" id="JAAKZV010000020">
    <property type="protein sequence ID" value="NGN63779.1"/>
    <property type="molecule type" value="Genomic_DNA"/>
</dbReference>
<evidence type="ECO:0000256" key="2">
    <source>
        <dbReference type="ARBA" id="ARBA00023012"/>
    </source>
</evidence>
<comment type="similarity">
    <text evidence="1">Belongs to the AfsR/DnrI/RedD regulatory family.</text>
</comment>
<evidence type="ECO:0000313" key="6">
    <source>
        <dbReference type="EMBL" id="NGN63779.1"/>
    </source>
</evidence>
<dbReference type="GO" id="GO:0000160">
    <property type="term" value="P:phosphorelay signal transduction system"/>
    <property type="evidence" value="ECO:0007669"/>
    <property type="project" value="UniProtKB-KW"/>
</dbReference>
<reference evidence="6 7" key="1">
    <citation type="submission" date="2020-02" db="EMBL/GenBank/DDBJ databases">
        <title>Whole-genome analyses of novel actinobacteria.</title>
        <authorList>
            <person name="Sahin N."/>
        </authorList>
    </citation>
    <scope>NUCLEOTIDE SEQUENCE [LARGE SCALE GENOMIC DNA]</scope>
    <source>
        <strain evidence="6 7">A7024</strain>
    </source>
</reference>
<evidence type="ECO:0000259" key="5">
    <source>
        <dbReference type="PROSITE" id="PS51755"/>
    </source>
</evidence>
<evidence type="ECO:0000256" key="3">
    <source>
        <dbReference type="ARBA" id="ARBA00023125"/>
    </source>
</evidence>
<protein>
    <submittedName>
        <fullName evidence="6">AfsR/SARP family transcriptional regulator</fullName>
    </submittedName>
</protein>
<dbReference type="PANTHER" id="PTHR47691">
    <property type="entry name" value="REGULATOR-RELATED"/>
    <property type="match status" value="1"/>
</dbReference>
<organism evidence="6 7">
    <name type="scientific">Streptomyces coryli</name>
    <dbReference type="NCBI Taxonomy" id="1128680"/>
    <lineage>
        <taxon>Bacteria</taxon>
        <taxon>Bacillati</taxon>
        <taxon>Actinomycetota</taxon>
        <taxon>Actinomycetes</taxon>
        <taxon>Kitasatosporales</taxon>
        <taxon>Streptomycetaceae</taxon>
        <taxon>Streptomyces</taxon>
    </lineage>
</organism>
<dbReference type="Pfam" id="PF00486">
    <property type="entry name" value="Trans_reg_C"/>
    <property type="match status" value="1"/>
</dbReference>
<dbReference type="CDD" id="cd15831">
    <property type="entry name" value="BTAD"/>
    <property type="match status" value="1"/>
</dbReference>
<keyword evidence="2" id="KW-0902">Two-component regulatory system</keyword>
<dbReference type="GO" id="GO:0006355">
    <property type="term" value="P:regulation of DNA-templated transcription"/>
    <property type="evidence" value="ECO:0007669"/>
    <property type="project" value="InterPro"/>
</dbReference>
<dbReference type="InterPro" id="IPR036388">
    <property type="entry name" value="WH-like_DNA-bd_sf"/>
</dbReference>
<dbReference type="PANTHER" id="PTHR47691:SF3">
    <property type="entry name" value="HTH-TYPE TRANSCRIPTIONAL REGULATOR RV0890C-RELATED"/>
    <property type="match status" value="1"/>
</dbReference>
<dbReference type="SUPFAM" id="SSF48452">
    <property type="entry name" value="TPR-like"/>
    <property type="match status" value="2"/>
</dbReference>
<dbReference type="RefSeq" id="WP_165233790.1">
    <property type="nucleotide sequence ID" value="NZ_JAAKZV010000020.1"/>
</dbReference>
<keyword evidence="7" id="KW-1185">Reference proteome</keyword>
<dbReference type="PROSITE" id="PS51755">
    <property type="entry name" value="OMPR_PHOB"/>
    <property type="match status" value="1"/>
</dbReference>
<comment type="caution">
    <text evidence="6">The sequence shown here is derived from an EMBL/GenBank/DDBJ whole genome shotgun (WGS) entry which is preliminary data.</text>
</comment>
<proteinExistence type="inferred from homology"/>
<accession>A0A6G4TUT9</accession>
<dbReference type="SMART" id="SM01043">
    <property type="entry name" value="BTAD"/>
    <property type="match status" value="1"/>
</dbReference>
<feature type="domain" description="OmpR/PhoB-type" evidence="5">
    <location>
        <begin position="1"/>
        <end position="94"/>
    </location>
</feature>
<dbReference type="Proteomes" id="UP000481583">
    <property type="component" value="Unassembled WGS sequence"/>
</dbReference>
<dbReference type="AlphaFoldDB" id="A0A6G4TUT9"/>
<evidence type="ECO:0000313" key="7">
    <source>
        <dbReference type="Proteomes" id="UP000481583"/>
    </source>
</evidence>
<dbReference type="SMART" id="SM00862">
    <property type="entry name" value="Trans_reg_C"/>
    <property type="match status" value="1"/>
</dbReference>
<keyword evidence="3 4" id="KW-0238">DNA-binding</keyword>
<evidence type="ECO:0000256" key="4">
    <source>
        <dbReference type="PROSITE-ProRule" id="PRU01091"/>
    </source>
</evidence>
<name>A0A6G4TUT9_9ACTN</name>
<dbReference type="PRINTS" id="PR00364">
    <property type="entry name" value="DISEASERSIST"/>
</dbReference>
<gene>
    <name evidence="6" type="ORF">G5C51_07640</name>
</gene>